<sequence length="429" mass="49676">MILSSGEMQSLYWPSISPRNSSKHTFENTHSKNESHEKGLDDMLRVAKKTLRPQGSFNAEFWAETAEFNNIMIQRAETERNISLQDFKGPRSEWETTEEAKSILERIKAYKVQRRICDQRSEKVGEKGSHSLRASFVKLFTTSQMGLEIKDTGAGKRDGKLQIQVRKATIDAYGSRHPTEEDLLWCPILERWTPESEMTAAPLFAWMHGQDTMDAIFGTTDTPELFSPKNGLMISTCIEKYFDSGKIVLVPDIPEHASIIDIKGWVKRDPRQYKIRILDPNWKKLDKLIHPWIGLKWSALQDRRLVFKTQFRPRARYVYFHYCVQVLRHIWQQETPDAIGVLTDEEGKPFWATPSKYMSKNMLRAFVEELGHEYEGLIDCGPSLPWDRGDPNLLLELASKQVTAGEDNRGENYEYTDDDESDEDTEEHH</sequence>
<dbReference type="STRING" id="264951.A0A443HIJ7"/>
<evidence type="ECO:0000313" key="3">
    <source>
        <dbReference type="EMBL" id="RWQ91615.1"/>
    </source>
</evidence>
<evidence type="ECO:0000256" key="1">
    <source>
        <dbReference type="SAM" id="MobiDB-lite"/>
    </source>
</evidence>
<dbReference type="VEuPathDB" id="FungiDB:C8Q69DRAFT_122967"/>
<evidence type="ECO:0000313" key="4">
    <source>
        <dbReference type="Proteomes" id="UP000283841"/>
    </source>
</evidence>
<dbReference type="InterPro" id="IPR003615">
    <property type="entry name" value="HNH_nuc"/>
</dbReference>
<dbReference type="AlphaFoldDB" id="A0A443HIJ7"/>
<keyword evidence="4" id="KW-1185">Reference proteome</keyword>
<comment type="caution">
    <text evidence="3">The sequence shown here is derived from an EMBL/GenBank/DDBJ whole genome shotgun (WGS) entry which is preliminary data.</text>
</comment>
<feature type="domain" description="HNH nuclease" evidence="2">
    <location>
        <begin position="186"/>
        <end position="249"/>
    </location>
</feature>
<organism evidence="3 4">
    <name type="scientific">Byssochlamys spectabilis</name>
    <name type="common">Paecilomyces variotii</name>
    <dbReference type="NCBI Taxonomy" id="264951"/>
    <lineage>
        <taxon>Eukaryota</taxon>
        <taxon>Fungi</taxon>
        <taxon>Dikarya</taxon>
        <taxon>Ascomycota</taxon>
        <taxon>Pezizomycotina</taxon>
        <taxon>Eurotiomycetes</taxon>
        <taxon>Eurotiomycetidae</taxon>
        <taxon>Eurotiales</taxon>
        <taxon>Thermoascaceae</taxon>
        <taxon>Paecilomyces</taxon>
    </lineage>
</organism>
<reference evidence="3 4" key="1">
    <citation type="journal article" date="2018" name="Front. Microbiol.">
        <title>Genomic and genetic insights into a cosmopolitan fungus, Paecilomyces variotii (Eurotiales).</title>
        <authorList>
            <person name="Urquhart A.S."/>
            <person name="Mondo S.J."/>
            <person name="Makela M.R."/>
            <person name="Hane J.K."/>
            <person name="Wiebenga A."/>
            <person name="He G."/>
            <person name="Mihaltcheva S."/>
            <person name="Pangilinan J."/>
            <person name="Lipzen A."/>
            <person name="Barry K."/>
            <person name="de Vries R.P."/>
            <person name="Grigoriev I.V."/>
            <person name="Idnurm A."/>
        </authorList>
    </citation>
    <scope>NUCLEOTIDE SEQUENCE [LARGE SCALE GENOMIC DNA]</scope>
    <source>
        <strain evidence="3 4">CBS 101075</strain>
    </source>
</reference>
<evidence type="ECO:0000259" key="2">
    <source>
        <dbReference type="Pfam" id="PF13391"/>
    </source>
</evidence>
<feature type="compositionally biased region" description="Basic and acidic residues" evidence="1">
    <location>
        <begin position="24"/>
        <end position="39"/>
    </location>
</feature>
<accession>A0A443HIJ7</accession>
<dbReference type="Proteomes" id="UP000283841">
    <property type="component" value="Unassembled WGS sequence"/>
</dbReference>
<feature type="compositionally biased region" description="Acidic residues" evidence="1">
    <location>
        <begin position="414"/>
        <end position="429"/>
    </location>
</feature>
<name>A0A443HIJ7_BYSSP</name>
<dbReference type="EMBL" id="RCNU01000018">
    <property type="protein sequence ID" value="RWQ91615.1"/>
    <property type="molecule type" value="Genomic_DNA"/>
</dbReference>
<dbReference type="GeneID" id="39594508"/>
<dbReference type="RefSeq" id="XP_028481260.1">
    <property type="nucleotide sequence ID" value="XM_028625231.1"/>
</dbReference>
<dbReference type="Pfam" id="PF13391">
    <property type="entry name" value="HNH_2"/>
    <property type="match status" value="1"/>
</dbReference>
<feature type="region of interest" description="Disordered" evidence="1">
    <location>
        <begin position="14"/>
        <end position="39"/>
    </location>
</feature>
<gene>
    <name evidence="3" type="ORF">C8Q69DRAFT_122967</name>
</gene>
<proteinExistence type="predicted"/>
<protein>
    <recommendedName>
        <fullName evidence="2">HNH nuclease domain-containing protein</fullName>
    </recommendedName>
</protein>
<feature type="region of interest" description="Disordered" evidence="1">
    <location>
        <begin position="401"/>
        <end position="429"/>
    </location>
</feature>